<sequence length="49" mass="5791">MPVTYGFCEFKRDGCTYYSRGFHGSSFTVQTYRDGFDVLDNLNHPFWEV</sequence>
<dbReference type="Gramene" id="scaffold_201061.1">
    <property type="protein sequence ID" value="scaffold_201061.1"/>
    <property type="gene ID" value="scaffold_201061.1"/>
</dbReference>
<name>D7KRD6_ARALL</name>
<dbReference type="HOGENOM" id="CLU_3144726_0_0_1"/>
<dbReference type="EMBL" id="GL348714">
    <property type="protein sequence ID" value="EFH63133.1"/>
    <property type="molecule type" value="Genomic_DNA"/>
</dbReference>
<reference evidence="2" key="1">
    <citation type="journal article" date="2011" name="Nat. Genet.">
        <title>The Arabidopsis lyrata genome sequence and the basis of rapid genome size change.</title>
        <authorList>
            <person name="Hu T.T."/>
            <person name="Pattyn P."/>
            <person name="Bakker E.G."/>
            <person name="Cao J."/>
            <person name="Cheng J.-F."/>
            <person name="Clark R.M."/>
            <person name="Fahlgren N."/>
            <person name="Fawcett J.A."/>
            <person name="Grimwood J."/>
            <person name="Gundlach H."/>
            <person name="Haberer G."/>
            <person name="Hollister J.D."/>
            <person name="Ossowski S."/>
            <person name="Ottilar R.P."/>
            <person name="Salamov A.A."/>
            <person name="Schneeberger K."/>
            <person name="Spannagl M."/>
            <person name="Wang X."/>
            <person name="Yang L."/>
            <person name="Nasrallah M.E."/>
            <person name="Bergelson J."/>
            <person name="Carrington J.C."/>
            <person name="Gaut B.S."/>
            <person name="Schmutz J."/>
            <person name="Mayer K.F.X."/>
            <person name="Van de Peer Y."/>
            <person name="Grigoriev I.V."/>
            <person name="Nordborg M."/>
            <person name="Weigel D."/>
            <person name="Guo Y.-L."/>
        </authorList>
    </citation>
    <scope>NUCLEOTIDE SEQUENCE [LARGE SCALE GENOMIC DNA]</scope>
    <source>
        <strain evidence="2">cv. MN47</strain>
    </source>
</reference>
<protein>
    <submittedName>
        <fullName evidence="1">Predicted protein</fullName>
    </submittedName>
</protein>
<evidence type="ECO:0000313" key="1">
    <source>
        <dbReference type="EMBL" id="EFH63133.1"/>
    </source>
</evidence>
<dbReference type="Proteomes" id="UP000008694">
    <property type="component" value="Unassembled WGS sequence"/>
</dbReference>
<keyword evidence="2" id="KW-1185">Reference proteome</keyword>
<gene>
    <name evidence="1" type="ORF">ARALYDRAFT_893987</name>
</gene>
<organism evidence="2">
    <name type="scientific">Arabidopsis lyrata subsp. lyrata</name>
    <name type="common">Lyre-leaved rock-cress</name>
    <dbReference type="NCBI Taxonomy" id="81972"/>
    <lineage>
        <taxon>Eukaryota</taxon>
        <taxon>Viridiplantae</taxon>
        <taxon>Streptophyta</taxon>
        <taxon>Embryophyta</taxon>
        <taxon>Tracheophyta</taxon>
        <taxon>Spermatophyta</taxon>
        <taxon>Magnoliopsida</taxon>
        <taxon>eudicotyledons</taxon>
        <taxon>Gunneridae</taxon>
        <taxon>Pentapetalae</taxon>
        <taxon>rosids</taxon>
        <taxon>malvids</taxon>
        <taxon>Brassicales</taxon>
        <taxon>Brassicaceae</taxon>
        <taxon>Camelineae</taxon>
        <taxon>Arabidopsis</taxon>
    </lineage>
</organism>
<accession>D7KRD6</accession>
<dbReference type="AlphaFoldDB" id="D7KRD6"/>
<evidence type="ECO:0000313" key="2">
    <source>
        <dbReference type="Proteomes" id="UP000008694"/>
    </source>
</evidence>
<proteinExistence type="predicted"/>